<evidence type="ECO:0000313" key="2">
    <source>
        <dbReference type="Proteomes" id="UP000515291"/>
    </source>
</evidence>
<dbReference type="Proteomes" id="UP000515291">
    <property type="component" value="Chromosome"/>
</dbReference>
<protein>
    <submittedName>
        <fullName evidence="1">Uncharacterized protein</fullName>
    </submittedName>
</protein>
<accession>A0A7G6TXF2</accession>
<dbReference type="RefSeq" id="WP_184517163.1">
    <property type="nucleotide sequence ID" value="NZ_CP050292.1"/>
</dbReference>
<name>A0A7G6TXF2_9BRAD</name>
<reference evidence="2" key="1">
    <citation type="journal article" date="2020" name="Mol. Plant Microbe">
        <title>Rhizobial microsymbionts of the narrowly endemic Oxytropis species growing in Kamchatka are characterized by significant genetic diversity and possess a set of genes that are associated with T3SS and T6SS secretion systems and can affect the development of symbiosis.</title>
        <authorList>
            <person name="Safronova V."/>
            <person name="Guro P."/>
            <person name="Sazanova A."/>
            <person name="Kuznetsova I."/>
            <person name="Belimov A."/>
            <person name="Yakubov V."/>
            <person name="Chirak E."/>
            <person name="Afonin A."/>
            <person name="Gogolev Y."/>
            <person name="Andronov E."/>
            <person name="Tikhonovich I."/>
        </authorList>
    </citation>
    <scope>NUCLEOTIDE SEQUENCE [LARGE SCALE GENOMIC DNA]</scope>
    <source>
        <strain evidence="2">581</strain>
    </source>
</reference>
<dbReference type="KEGG" id="trb:HB776_09415"/>
<dbReference type="EMBL" id="CP050292">
    <property type="protein sequence ID" value="QND71434.1"/>
    <property type="molecule type" value="Genomic_DNA"/>
</dbReference>
<organism evidence="1 2">
    <name type="scientific">Tardiphaga robiniae</name>
    <dbReference type="NCBI Taxonomy" id="943830"/>
    <lineage>
        <taxon>Bacteria</taxon>
        <taxon>Pseudomonadati</taxon>
        <taxon>Pseudomonadota</taxon>
        <taxon>Alphaproteobacteria</taxon>
        <taxon>Hyphomicrobiales</taxon>
        <taxon>Nitrobacteraceae</taxon>
        <taxon>Tardiphaga</taxon>
    </lineage>
</organism>
<proteinExistence type="predicted"/>
<sequence>MLYSPAACFKARHQYHIAQPVEDMENCVADSSENVIDFSAYRARKTAVRESSAPSEQANFYQGAVYWFWPMMVWMPVPMAATALTNRDAL</sequence>
<gene>
    <name evidence="1" type="ORF">HB776_09415</name>
</gene>
<evidence type="ECO:0000313" key="1">
    <source>
        <dbReference type="EMBL" id="QND71434.1"/>
    </source>
</evidence>
<dbReference type="AlphaFoldDB" id="A0A7G6TXF2"/>